<evidence type="ECO:0000256" key="2">
    <source>
        <dbReference type="ARBA" id="ARBA00005745"/>
    </source>
</evidence>
<keyword evidence="3" id="KW-1003">Cell membrane</keyword>
<sequence>MATFTFSAKSISGEELKGSREAKDKFELAKGLKEEGYILIKAEEGQGSYNIELPLFFYRVSIAEKMMFARNLSVMVAAGLSLSRGLDVLSEQMSNKKFKSALLDVSASIRKGENFAVSLSRHPKIFSELFRSMVSAGEKSGKLEDALKLVSHQLKRDYDLRRKIRGAMMYPAVVLAAMVIIGVLMLIYVVPTLVSTFEELDVELPMSTKIVINISNFMLHYSFWAFLIITAFIFGFIKSLKTKIGRAALDFIFLHIPVITPLVAKANAARICRTLGSLLSSGVNILESFDITEGVLTNHYYKTVLEESKKEIERGAPISTVFIKNKNLLPLLVGEMMAVGEETGKLSEMLFRLAVFYENEVSQATKDLSSLIEPILMIVIGIFVGFFAVSMIYPLYNLAGSF</sequence>
<keyword evidence="7 8" id="KW-0472">Membrane</keyword>
<accession>A0A0G1C859</accession>
<keyword evidence="6 8" id="KW-1133">Transmembrane helix</keyword>
<keyword evidence="5 8" id="KW-0812">Transmembrane</keyword>
<evidence type="ECO:0000256" key="4">
    <source>
        <dbReference type="ARBA" id="ARBA00022519"/>
    </source>
</evidence>
<evidence type="ECO:0000256" key="1">
    <source>
        <dbReference type="ARBA" id="ARBA00004429"/>
    </source>
</evidence>
<evidence type="ECO:0000313" key="10">
    <source>
        <dbReference type="EMBL" id="KKS45823.1"/>
    </source>
</evidence>
<evidence type="ECO:0000256" key="3">
    <source>
        <dbReference type="ARBA" id="ARBA00022475"/>
    </source>
</evidence>
<evidence type="ECO:0000313" key="11">
    <source>
        <dbReference type="Proteomes" id="UP000034036"/>
    </source>
</evidence>
<feature type="transmembrane region" description="Helical" evidence="8">
    <location>
        <begin position="210"/>
        <end position="237"/>
    </location>
</feature>
<dbReference type="PANTHER" id="PTHR30012:SF0">
    <property type="entry name" value="TYPE II SECRETION SYSTEM PROTEIN F-RELATED"/>
    <property type="match status" value="1"/>
</dbReference>
<comment type="subcellular location">
    <subcellularLocation>
        <location evidence="1">Cell inner membrane</location>
        <topology evidence="1">Multi-pass membrane protein</topology>
    </subcellularLocation>
</comment>
<feature type="transmembrane region" description="Helical" evidence="8">
    <location>
        <begin position="375"/>
        <end position="396"/>
    </location>
</feature>
<name>A0A0G1C859_9BACT</name>
<feature type="domain" description="Type II secretion system protein GspF" evidence="9">
    <location>
        <begin position="272"/>
        <end position="394"/>
    </location>
</feature>
<dbReference type="PANTHER" id="PTHR30012">
    <property type="entry name" value="GENERAL SECRETION PATHWAY PROTEIN"/>
    <property type="match status" value="1"/>
</dbReference>
<dbReference type="InterPro" id="IPR018076">
    <property type="entry name" value="T2SS_GspF_dom"/>
</dbReference>
<gene>
    <name evidence="10" type="ORF">UV11_C0039G0002</name>
</gene>
<dbReference type="AlphaFoldDB" id="A0A0G1C859"/>
<evidence type="ECO:0000259" key="9">
    <source>
        <dbReference type="Pfam" id="PF00482"/>
    </source>
</evidence>
<dbReference type="InterPro" id="IPR042094">
    <property type="entry name" value="T2SS_GspF_sf"/>
</dbReference>
<dbReference type="Pfam" id="PF00482">
    <property type="entry name" value="T2SSF"/>
    <property type="match status" value="2"/>
</dbReference>
<comment type="similarity">
    <text evidence="2">Belongs to the GSP F family.</text>
</comment>
<dbReference type="STRING" id="1618659.UV11_C0039G0002"/>
<feature type="transmembrane region" description="Helical" evidence="8">
    <location>
        <begin position="168"/>
        <end position="190"/>
    </location>
</feature>
<dbReference type="Gene3D" id="1.20.81.30">
    <property type="entry name" value="Type II secretion system (T2SS), domain F"/>
    <property type="match status" value="2"/>
</dbReference>
<dbReference type="Proteomes" id="UP000034036">
    <property type="component" value="Unassembled WGS sequence"/>
</dbReference>
<reference evidence="10 11" key="1">
    <citation type="journal article" date="2015" name="Nature">
        <title>rRNA introns, odd ribosomes, and small enigmatic genomes across a large radiation of phyla.</title>
        <authorList>
            <person name="Brown C.T."/>
            <person name="Hug L.A."/>
            <person name="Thomas B.C."/>
            <person name="Sharon I."/>
            <person name="Castelle C.J."/>
            <person name="Singh A."/>
            <person name="Wilkins M.J."/>
            <person name="Williams K.H."/>
            <person name="Banfield J.F."/>
        </authorList>
    </citation>
    <scope>NUCLEOTIDE SEQUENCE [LARGE SCALE GENOMIC DNA]</scope>
</reference>
<comment type="caution">
    <text evidence="10">The sequence shown here is derived from an EMBL/GenBank/DDBJ whole genome shotgun (WGS) entry which is preliminary data.</text>
</comment>
<proteinExistence type="inferred from homology"/>
<evidence type="ECO:0000256" key="8">
    <source>
        <dbReference type="SAM" id="Phobius"/>
    </source>
</evidence>
<organism evidence="10 11">
    <name type="scientific">Candidatus Giovannonibacteria bacterium GW2011_GWF2_42_19</name>
    <dbReference type="NCBI Taxonomy" id="1618659"/>
    <lineage>
        <taxon>Bacteria</taxon>
        <taxon>Candidatus Giovannoniibacteriota</taxon>
    </lineage>
</organism>
<keyword evidence="4" id="KW-0997">Cell inner membrane</keyword>
<dbReference type="InterPro" id="IPR003004">
    <property type="entry name" value="GspF/PilC"/>
</dbReference>
<dbReference type="FunFam" id="1.20.81.30:FF:000001">
    <property type="entry name" value="Type II secretion system protein F"/>
    <property type="match status" value="2"/>
</dbReference>
<dbReference type="GO" id="GO:0005886">
    <property type="term" value="C:plasma membrane"/>
    <property type="evidence" value="ECO:0007669"/>
    <property type="project" value="UniProtKB-SubCell"/>
</dbReference>
<protein>
    <submittedName>
        <fullName evidence="10">Type IV pilus inner membrane protein PilC</fullName>
    </submittedName>
</protein>
<evidence type="ECO:0000256" key="5">
    <source>
        <dbReference type="ARBA" id="ARBA00022692"/>
    </source>
</evidence>
<dbReference type="EMBL" id="LCDF01000039">
    <property type="protein sequence ID" value="KKS45823.1"/>
    <property type="molecule type" value="Genomic_DNA"/>
</dbReference>
<evidence type="ECO:0000256" key="7">
    <source>
        <dbReference type="ARBA" id="ARBA00023136"/>
    </source>
</evidence>
<dbReference type="PRINTS" id="PR00812">
    <property type="entry name" value="BCTERIALGSPF"/>
</dbReference>
<evidence type="ECO:0000256" key="6">
    <source>
        <dbReference type="ARBA" id="ARBA00022989"/>
    </source>
</evidence>
<feature type="domain" description="Type II secretion system protein GspF" evidence="9">
    <location>
        <begin position="68"/>
        <end position="191"/>
    </location>
</feature>